<dbReference type="EMBL" id="CADCTG010000153">
    <property type="protein sequence ID" value="CAA9245701.1"/>
    <property type="molecule type" value="Genomic_DNA"/>
</dbReference>
<sequence>MAPPPWGGMARLVPALLLFISGAAAQTRNVGPGVLDRLEAARPRPNADLPVLGGAVQGRQGADVVGSRDRRVRFGVASAETLLATWIIVPYGRTFLAGADFLENLE</sequence>
<reference evidence="2" key="1">
    <citation type="submission" date="2020-02" db="EMBL/GenBank/DDBJ databases">
        <authorList>
            <person name="Meier V. D."/>
        </authorList>
    </citation>
    <scope>NUCLEOTIDE SEQUENCE</scope>
    <source>
        <strain evidence="2">AVDCRST_MAG08</strain>
    </source>
</reference>
<feature type="signal peptide" evidence="1">
    <location>
        <begin position="1"/>
        <end position="25"/>
    </location>
</feature>
<dbReference type="AlphaFoldDB" id="A0A6J4IB87"/>
<feature type="chain" id="PRO_5026989008" evidence="1">
    <location>
        <begin position="26"/>
        <end position="106"/>
    </location>
</feature>
<proteinExistence type="predicted"/>
<name>A0A6J4IB87_9PROT</name>
<organism evidence="2">
    <name type="scientific">uncultured Acetobacteraceae bacterium</name>
    <dbReference type="NCBI Taxonomy" id="169975"/>
    <lineage>
        <taxon>Bacteria</taxon>
        <taxon>Pseudomonadati</taxon>
        <taxon>Pseudomonadota</taxon>
        <taxon>Alphaproteobacteria</taxon>
        <taxon>Acetobacterales</taxon>
        <taxon>Acetobacteraceae</taxon>
        <taxon>environmental samples</taxon>
    </lineage>
</organism>
<keyword evidence="1" id="KW-0732">Signal</keyword>
<protein>
    <submittedName>
        <fullName evidence="2">Uncharacterized protein</fullName>
    </submittedName>
</protein>
<evidence type="ECO:0000313" key="2">
    <source>
        <dbReference type="EMBL" id="CAA9245701.1"/>
    </source>
</evidence>
<evidence type="ECO:0000256" key="1">
    <source>
        <dbReference type="SAM" id="SignalP"/>
    </source>
</evidence>
<accession>A0A6J4IB87</accession>
<gene>
    <name evidence="2" type="ORF">AVDCRST_MAG08-1844</name>
</gene>